<dbReference type="Gene3D" id="3.40.50.620">
    <property type="entry name" value="HUPs"/>
    <property type="match status" value="1"/>
</dbReference>
<dbReference type="InterPro" id="IPR014729">
    <property type="entry name" value="Rossmann-like_a/b/a_fold"/>
</dbReference>
<dbReference type="OrthoDB" id="2243761at2"/>
<evidence type="ECO:0000259" key="2">
    <source>
        <dbReference type="Pfam" id="PF00582"/>
    </source>
</evidence>
<evidence type="ECO:0000313" key="4">
    <source>
        <dbReference type="Proteomes" id="UP000051804"/>
    </source>
</evidence>
<organism evidence="3 4">
    <name type="scientific">Lacticaseibacillus nasuensis JCM 17158</name>
    <dbReference type="NCBI Taxonomy" id="1291734"/>
    <lineage>
        <taxon>Bacteria</taxon>
        <taxon>Bacillati</taxon>
        <taxon>Bacillota</taxon>
        <taxon>Bacilli</taxon>
        <taxon>Lactobacillales</taxon>
        <taxon>Lactobacillaceae</taxon>
        <taxon>Lacticaseibacillus</taxon>
    </lineage>
</organism>
<evidence type="ECO:0000313" key="3">
    <source>
        <dbReference type="EMBL" id="KRK73931.1"/>
    </source>
</evidence>
<dbReference type="PANTHER" id="PTHR46268">
    <property type="entry name" value="STRESS RESPONSE PROTEIN NHAX"/>
    <property type="match status" value="1"/>
</dbReference>
<protein>
    <recommendedName>
        <fullName evidence="2">UspA domain-containing protein</fullName>
    </recommendedName>
</protein>
<dbReference type="InterPro" id="IPR006016">
    <property type="entry name" value="UspA"/>
</dbReference>
<dbReference type="PANTHER" id="PTHR46268:SF6">
    <property type="entry name" value="UNIVERSAL STRESS PROTEIN UP12"/>
    <property type="match status" value="1"/>
</dbReference>
<dbReference type="PATRIC" id="fig|1291734.4.peg.1812"/>
<name>A0A0R1JS95_9LACO</name>
<dbReference type="EMBL" id="AZDJ01000003">
    <property type="protein sequence ID" value="KRK73931.1"/>
    <property type="molecule type" value="Genomic_DNA"/>
</dbReference>
<evidence type="ECO:0000256" key="1">
    <source>
        <dbReference type="ARBA" id="ARBA00008791"/>
    </source>
</evidence>
<dbReference type="PRINTS" id="PR01438">
    <property type="entry name" value="UNVRSLSTRESS"/>
</dbReference>
<gene>
    <name evidence="3" type="ORF">FD02_GL001763</name>
</gene>
<keyword evidence="4" id="KW-1185">Reference proteome</keyword>
<dbReference type="SUPFAM" id="SSF52402">
    <property type="entry name" value="Adenine nucleotide alpha hydrolases-like"/>
    <property type="match status" value="1"/>
</dbReference>
<reference evidence="3 4" key="1">
    <citation type="journal article" date="2015" name="Genome Announc.">
        <title>Expanding the biotechnology potential of lactobacilli through comparative genomics of 213 strains and associated genera.</title>
        <authorList>
            <person name="Sun Z."/>
            <person name="Harris H.M."/>
            <person name="McCann A."/>
            <person name="Guo C."/>
            <person name="Argimon S."/>
            <person name="Zhang W."/>
            <person name="Yang X."/>
            <person name="Jeffery I.B."/>
            <person name="Cooney J.C."/>
            <person name="Kagawa T.F."/>
            <person name="Liu W."/>
            <person name="Song Y."/>
            <person name="Salvetti E."/>
            <person name="Wrobel A."/>
            <person name="Rasinkangas P."/>
            <person name="Parkhill J."/>
            <person name="Rea M.C."/>
            <person name="O'Sullivan O."/>
            <person name="Ritari J."/>
            <person name="Douillard F.P."/>
            <person name="Paul Ross R."/>
            <person name="Yang R."/>
            <person name="Briner A.E."/>
            <person name="Felis G.E."/>
            <person name="de Vos W.M."/>
            <person name="Barrangou R."/>
            <person name="Klaenhammer T.R."/>
            <person name="Caufield P.W."/>
            <person name="Cui Y."/>
            <person name="Zhang H."/>
            <person name="O'Toole P.W."/>
        </authorList>
    </citation>
    <scope>NUCLEOTIDE SEQUENCE [LARGE SCALE GENOMIC DNA]</scope>
    <source>
        <strain evidence="3 4">JCM 17158</strain>
    </source>
</reference>
<feature type="domain" description="UspA" evidence="2">
    <location>
        <begin position="5"/>
        <end position="143"/>
    </location>
</feature>
<dbReference type="Proteomes" id="UP000051804">
    <property type="component" value="Unassembled WGS sequence"/>
</dbReference>
<accession>A0A0R1JS95</accession>
<comment type="caution">
    <text evidence="3">The sequence shown here is derived from an EMBL/GenBank/DDBJ whole genome shotgun (WGS) entry which is preliminary data.</text>
</comment>
<comment type="similarity">
    <text evidence="1">Belongs to the universal stress protein A family.</text>
</comment>
<proteinExistence type="inferred from homology"/>
<dbReference type="AlphaFoldDB" id="A0A0R1JS95"/>
<dbReference type="RefSeq" id="WP_056950121.1">
    <property type="nucleotide sequence ID" value="NZ_AZDJ01000003.1"/>
</dbReference>
<dbReference type="Pfam" id="PF00582">
    <property type="entry name" value="Usp"/>
    <property type="match status" value="1"/>
</dbReference>
<dbReference type="STRING" id="1291734.FD02_GL001763"/>
<sequence>MTTDFHKILVGVDDSPDALAAFQYALHRAKADGAALIIASILEADDMNVYQALSKDYIHGERAALEAHLNEYCALATQAGIQPVQAVIGEGDPGEVIVKTLIPQYQPDLLIIGAAAKPAPAKYFGSQAAYMAKHAPISVLVIR</sequence>
<dbReference type="InterPro" id="IPR006015">
    <property type="entry name" value="Universal_stress_UspA"/>
</dbReference>
<dbReference type="CDD" id="cd00293">
    <property type="entry name" value="USP-like"/>
    <property type="match status" value="1"/>
</dbReference>